<dbReference type="RefSeq" id="WP_267945111.1">
    <property type="nucleotide sequence ID" value="NZ_CP113264.1"/>
</dbReference>
<evidence type="ECO:0000256" key="1">
    <source>
        <dbReference type="SAM" id="MobiDB-lite"/>
    </source>
</evidence>
<gene>
    <name evidence="3" type="ORF">OUQ99_18935</name>
</gene>
<dbReference type="PROSITE" id="PS51257">
    <property type="entry name" value="PROKAR_LIPOPROTEIN"/>
    <property type="match status" value="1"/>
</dbReference>
<feature type="region of interest" description="Disordered" evidence="1">
    <location>
        <begin position="279"/>
        <end position="302"/>
    </location>
</feature>
<dbReference type="EMBL" id="CP113264">
    <property type="protein sequence ID" value="WAE71308.1"/>
    <property type="molecule type" value="Genomic_DNA"/>
</dbReference>
<organism evidence="3 4">
    <name type="scientific">Streptomonospora nanhaiensis</name>
    <dbReference type="NCBI Taxonomy" id="1323731"/>
    <lineage>
        <taxon>Bacteria</taxon>
        <taxon>Bacillati</taxon>
        <taxon>Actinomycetota</taxon>
        <taxon>Actinomycetes</taxon>
        <taxon>Streptosporangiales</taxon>
        <taxon>Nocardiopsidaceae</taxon>
        <taxon>Streptomonospora</taxon>
    </lineage>
</organism>
<feature type="chain" id="PRO_5046133251" description="PknH-like extracellular domain-containing protein" evidence="2">
    <location>
        <begin position="24"/>
        <end position="302"/>
    </location>
</feature>
<accession>A0ABY6YGD0</accession>
<sequence length="302" mass="33197">MRTSLVLWAGALLAVVGCSTAPAEQTAPRVGEQVADLWVPLDEYSLSRPDLLTVQYAEDLLAGGCMRDAGLPWEPLPPPPEEDSDPLNRKRYGLVEPELAERHGYHPPPPAEDQRTRDRVWQAREALPRDHWTTAYGEDGEGGCLAEARETLRRDVPAVDTTLLNGYIGQTYEASREHPEVVRALDGWSTCMRAEGFDYADPLDANGDPAWAETEEPSDLEITAARTDVRCKEETGLVEVWSAVEEGIQREVIDSHPEDFAGFAQAKEAELDAARSVIARHGPAPAQSDTEPRRPSDVVLGP</sequence>
<reference evidence="3 4" key="1">
    <citation type="journal article" date="2013" name="Int. J. Syst. Evol. Microbiol.">
        <title>Description of Streptomonospora sediminis sp. nov. and Streptomonospora nanhaiensis sp. nov., and reclassification of Nocardiopsis arabia Hozzein &amp; Goodfellow 2008 as Streptomonospora arabica comb. nov. and emended description of the genus Streptomonospora.</title>
        <authorList>
            <person name="Zhang D.F."/>
            <person name="Pan H.Q."/>
            <person name="He J."/>
            <person name="Zhang X.M."/>
            <person name="Zhang Y.G."/>
            <person name="Klenk H.P."/>
            <person name="Hu J.C."/>
            <person name="Li W.J."/>
        </authorList>
    </citation>
    <scope>NUCLEOTIDE SEQUENCE [LARGE SCALE GENOMIC DNA]</scope>
    <source>
        <strain evidence="3 4">12A09</strain>
    </source>
</reference>
<dbReference type="Proteomes" id="UP001156498">
    <property type="component" value="Chromosome"/>
</dbReference>
<evidence type="ECO:0000256" key="2">
    <source>
        <dbReference type="SAM" id="SignalP"/>
    </source>
</evidence>
<protein>
    <recommendedName>
        <fullName evidence="5">PknH-like extracellular domain-containing protein</fullName>
    </recommendedName>
</protein>
<keyword evidence="4" id="KW-1185">Reference proteome</keyword>
<keyword evidence="2" id="KW-0732">Signal</keyword>
<evidence type="ECO:0008006" key="5">
    <source>
        <dbReference type="Google" id="ProtNLM"/>
    </source>
</evidence>
<evidence type="ECO:0000313" key="3">
    <source>
        <dbReference type="EMBL" id="WAE71308.1"/>
    </source>
</evidence>
<feature type="signal peptide" evidence="2">
    <location>
        <begin position="1"/>
        <end position="23"/>
    </location>
</feature>
<evidence type="ECO:0000313" key="4">
    <source>
        <dbReference type="Proteomes" id="UP001156498"/>
    </source>
</evidence>
<proteinExistence type="predicted"/>
<name>A0ABY6YGD0_9ACTN</name>